<dbReference type="STRING" id="1223545.GS4_26_00300"/>
<dbReference type="RefSeq" id="WP_007622808.1">
    <property type="nucleotide sequence ID" value="NZ_BANX01000026.1"/>
</dbReference>
<sequence>MTTRTFVVTLSHPQLVERITERLRTTTDPNVRALTVRVAEQAEIDRAASRDRRASAYATRYASQWERKLARTLALADLRQQLVDDTGWQRTRRVRDIAELVMRSGFSVAMLGTYFFVLPAVQLPPSLSAFMPLLVIFGAVMGGAAAICMALRNYVFQRGNRGRAHRAWPILVRQAALNATQPQRSPGTGTQAACAGDLGHQRNQAVQALADLNSEWGRYELDPEAWYLTRPVLHDTTGTVATTVAYNTAMTDLAAAVEDLHEHSPDTDVHRAVDLADHAWIAWHAANDHAVTVGLDDRSPTERAALQRLNTLVARLATSTADDPELAAVKRDIARCLDNIHTVSVSWADITSLPALDRQLVRQLPSANVDLAGRV</sequence>
<dbReference type="eggNOG" id="ENOG5031TZT">
    <property type="taxonomic scope" value="Bacteria"/>
</dbReference>
<keyword evidence="1" id="KW-1133">Transmembrane helix</keyword>
<dbReference type="Proteomes" id="UP000011666">
    <property type="component" value="Unassembled WGS sequence"/>
</dbReference>
<protein>
    <submittedName>
        <fullName evidence="2">Uncharacterized protein</fullName>
    </submittedName>
</protein>
<evidence type="ECO:0000313" key="2">
    <source>
        <dbReference type="EMBL" id="GAC69582.1"/>
    </source>
</evidence>
<evidence type="ECO:0000313" key="3">
    <source>
        <dbReference type="Proteomes" id="UP000011666"/>
    </source>
</evidence>
<name>M0QQ56_9ACTN</name>
<gene>
    <name evidence="2" type="ORF">GS4_26_00300</name>
</gene>
<organism evidence="2 3">
    <name type="scientific">Gordonia soli NBRC 108243</name>
    <dbReference type="NCBI Taxonomy" id="1223545"/>
    <lineage>
        <taxon>Bacteria</taxon>
        <taxon>Bacillati</taxon>
        <taxon>Actinomycetota</taxon>
        <taxon>Actinomycetes</taxon>
        <taxon>Mycobacteriales</taxon>
        <taxon>Gordoniaceae</taxon>
        <taxon>Gordonia</taxon>
    </lineage>
</organism>
<dbReference type="EMBL" id="BANX01000026">
    <property type="protein sequence ID" value="GAC69582.1"/>
    <property type="molecule type" value="Genomic_DNA"/>
</dbReference>
<proteinExistence type="predicted"/>
<dbReference type="OrthoDB" id="4774256at2"/>
<dbReference type="AlphaFoldDB" id="M0QQ56"/>
<feature type="transmembrane region" description="Helical" evidence="1">
    <location>
        <begin position="129"/>
        <end position="151"/>
    </location>
</feature>
<keyword evidence="1" id="KW-0812">Transmembrane</keyword>
<accession>M0QQ56</accession>
<comment type="caution">
    <text evidence="2">The sequence shown here is derived from an EMBL/GenBank/DDBJ whole genome shotgun (WGS) entry which is preliminary data.</text>
</comment>
<reference evidence="2 3" key="1">
    <citation type="submission" date="2013-01" db="EMBL/GenBank/DDBJ databases">
        <title>Whole genome shotgun sequence of Gordonia soli NBRC 108243.</title>
        <authorList>
            <person name="Isaki-Nakamura S."/>
            <person name="Hosoyama A."/>
            <person name="Tsuchikane K."/>
            <person name="Ando Y."/>
            <person name="Baba S."/>
            <person name="Ohji S."/>
            <person name="Hamada M."/>
            <person name="Tamura T."/>
            <person name="Yamazoe A."/>
            <person name="Yamazaki S."/>
            <person name="Fujita N."/>
        </authorList>
    </citation>
    <scope>NUCLEOTIDE SEQUENCE [LARGE SCALE GENOMIC DNA]</scope>
    <source>
        <strain evidence="2 3">NBRC 108243</strain>
    </source>
</reference>
<feature type="transmembrane region" description="Helical" evidence="1">
    <location>
        <begin position="100"/>
        <end position="117"/>
    </location>
</feature>
<keyword evidence="1" id="KW-0472">Membrane</keyword>
<keyword evidence="3" id="KW-1185">Reference proteome</keyword>
<evidence type="ECO:0000256" key="1">
    <source>
        <dbReference type="SAM" id="Phobius"/>
    </source>
</evidence>